<gene>
    <name evidence="3" type="ORF">DFH08DRAFT_854860</name>
</gene>
<dbReference type="SUPFAM" id="SSF51197">
    <property type="entry name" value="Clavaminate synthase-like"/>
    <property type="match status" value="1"/>
</dbReference>
<feature type="domain" description="Fe2OG dioxygenase" evidence="2">
    <location>
        <begin position="184"/>
        <end position="298"/>
    </location>
</feature>
<dbReference type="InterPro" id="IPR044861">
    <property type="entry name" value="IPNS-like_FE2OG_OXY"/>
</dbReference>
<accession>A0AAD7ABT1</accession>
<dbReference type="PRINTS" id="PR00682">
    <property type="entry name" value="IPNSYNTHASE"/>
</dbReference>
<dbReference type="Pfam" id="PF03171">
    <property type="entry name" value="2OG-FeII_Oxy"/>
    <property type="match status" value="1"/>
</dbReference>
<dbReference type="Gene3D" id="2.60.120.330">
    <property type="entry name" value="B-lactam Antibiotic, Isopenicillin N Synthase, Chain"/>
    <property type="match status" value="1"/>
</dbReference>
<dbReference type="EMBL" id="JARIHO010000010">
    <property type="protein sequence ID" value="KAJ7354438.1"/>
    <property type="molecule type" value="Genomic_DNA"/>
</dbReference>
<evidence type="ECO:0000259" key="2">
    <source>
        <dbReference type="PROSITE" id="PS51471"/>
    </source>
</evidence>
<dbReference type="Proteomes" id="UP001218218">
    <property type="component" value="Unassembled WGS sequence"/>
</dbReference>
<evidence type="ECO:0000313" key="3">
    <source>
        <dbReference type="EMBL" id="KAJ7354438.1"/>
    </source>
</evidence>
<comment type="similarity">
    <text evidence="1">Belongs to the iron/ascorbate-dependent oxidoreductase family.</text>
</comment>
<evidence type="ECO:0000313" key="4">
    <source>
        <dbReference type="Proteomes" id="UP001218218"/>
    </source>
</evidence>
<name>A0AAD7ABT1_9AGAR</name>
<dbReference type="Pfam" id="PF14226">
    <property type="entry name" value="DIOX_N"/>
    <property type="match status" value="1"/>
</dbReference>
<keyword evidence="1" id="KW-0479">Metal-binding</keyword>
<dbReference type="InterPro" id="IPR027443">
    <property type="entry name" value="IPNS-like_sf"/>
</dbReference>
<dbReference type="GO" id="GO:0051213">
    <property type="term" value="F:dioxygenase activity"/>
    <property type="evidence" value="ECO:0007669"/>
    <property type="project" value="UniProtKB-KW"/>
</dbReference>
<sequence length="336" mass="37399">MSSLTLPDNQDNAAISVVDFSPFLDGSNKQGVADEILSSFKRVGFVYLLNHGLPQERIAKMFAVSKEFFAQPTEVKELAPHPPSGTHHRGYSALGREKIVQPTFNGEGEIRAAVPDVKEHFECGREDDADRPNIWLPDGILPGFKENCLEFYWLCHEVEMNVLRALAVGFGLAEDYFTQYHGAADNQLRLLHYPRVPAEAIRNGSVGRITAHSDYASLTLLLQDDVGGLEIEDPKVAGLFRPAPPITDALIVNAGDFMMRWSNDTIRSTVHRVRAPPACETSDGTIPERYSIPYFCSADRNTILECVPGTWDTENPKKYEPISASEYTRKRLAAAY</sequence>
<evidence type="ECO:0000256" key="1">
    <source>
        <dbReference type="RuleBase" id="RU003682"/>
    </source>
</evidence>
<dbReference type="InterPro" id="IPR005123">
    <property type="entry name" value="Oxoglu/Fe-dep_dioxygenase_dom"/>
</dbReference>
<keyword evidence="3" id="KW-0223">Dioxygenase</keyword>
<dbReference type="AlphaFoldDB" id="A0AAD7ABT1"/>
<keyword evidence="4" id="KW-1185">Reference proteome</keyword>
<keyword evidence="1" id="KW-0408">Iron</keyword>
<dbReference type="PROSITE" id="PS51471">
    <property type="entry name" value="FE2OG_OXY"/>
    <property type="match status" value="1"/>
</dbReference>
<protein>
    <submittedName>
        <fullName evidence="3">Thymine dioxygenase</fullName>
    </submittedName>
</protein>
<dbReference type="InterPro" id="IPR026992">
    <property type="entry name" value="DIOX_N"/>
</dbReference>
<keyword evidence="1" id="KW-0560">Oxidoreductase</keyword>
<dbReference type="GO" id="GO:0046872">
    <property type="term" value="F:metal ion binding"/>
    <property type="evidence" value="ECO:0007669"/>
    <property type="project" value="UniProtKB-KW"/>
</dbReference>
<dbReference type="InterPro" id="IPR050231">
    <property type="entry name" value="Iron_ascorbate_oxido_reductase"/>
</dbReference>
<proteinExistence type="inferred from homology"/>
<comment type="caution">
    <text evidence="3">The sequence shown here is derived from an EMBL/GenBank/DDBJ whole genome shotgun (WGS) entry which is preliminary data.</text>
</comment>
<dbReference type="PANTHER" id="PTHR47990">
    <property type="entry name" value="2-OXOGLUTARATE (2OG) AND FE(II)-DEPENDENT OXYGENASE SUPERFAMILY PROTEIN-RELATED"/>
    <property type="match status" value="1"/>
</dbReference>
<reference evidence="3" key="1">
    <citation type="submission" date="2023-03" db="EMBL/GenBank/DDBJ databases">
        <title>Massive genome expansion in bonnet fungi (Mycena s.s.) driven by repeated elements and novel gene families across ecological guilds.</title>
        <authorList>
            <consortium name="Lawrence Berkeley National Laboratory"/>
            <person name="Harder C.B."/>
            <person name="Miyauchi S."/>
            <person name="Viragh M."/>
            <person name="Kuo A."/>
            <person name="Thoen E."/>
            <person name="Andreopoulos B."/>
            <person name="Lu D."/>
            <person name="Skrede I."/>
            <person name="Drula E."/>
            <person name="Henrissat B."/>
            <person name="Morin E."/>
            <person name="Kohler A."/>
            <person name="Barry K."/>
            <person name="LaButti K."/>
            <person name="Morin E."/>
            <person name="Salamov A."/>
            <person name="Lipzen A."/>
            <person name="Mereny Z."/>
            <person name="Hegedus B."/>
            <person name="Baldrian P."/>
            <person name="Stursova M."/>
            <person name="Weitz H."/>
            <person name="Taylor A."/>
            <person name="Grigoriev I.V."/>
            <person name="Nagy L.G."/>
            <person name="Martin F."/>
            <person name="Kauserud H."/>
        </authorList>
    </citation>
    <scope>NUCLEOTIDE SEQUENCE</scope>
    <source>
        <strain evidence="3">CBHHK002</strain>
    </source>
</reference>
<organism evidence="3 4">
    <name type="scientific">Mycena albidolilacea</name>
    <dbReference type="NCBI Taxonomy" id="1033008"/>
    <lineage>
        <taxon>Eukaryota</taxon>
        <taxon>Fungi</taxon>
        <taxon>Dikarya</taxon>
        <taxon>Basidiomycota</taxon>
        <taxon>Agaricomycotina</taxon>
        <taxon>Agaricomycetes</taxon>
        <taxon>Agaricomycetidae</taxon>
        <taxon>Agaricales</taxon>
        <taxon>Marasmiineae</taxon>
        <taxon>Mycenaceae</taxon>
        <taxon>Mycena</taxon>
    </lineage>
</organism>